<dbReference type="Gene3D" id="3.30.40.10">
    <property type="entry name" value="Zinc/RING finger domain, C3HC4 (zinc finger)"/>
    <property type="match status" value="2"/>
</dbReference>
<dbReference type="CDD" id="cd15572">
    <property type="entry name" value="PHD_BRPF"/>
    <property type="match status" value="1"/>
</dbReference>
<dbReference type="FunFam" id="3.30.40.10:FF:000008">
    <property type="entry name" value="Bromodomain containing 1, isoform CRA_a"/>
    <property type="match status" value="1"/>
</dbReference>
<evidence type="ECO:0000313" key="10">
    <source>
        <dbReference type="EMBL" id="KAF6020874.1"/>
    </source>
</evidence>
<evidence type="ECO:0000259" key="9">
    <source>
        <dbReference type="PROSITE" id="PS51805"/>
    </source>
</evidence>
<evidence type="ECO:0000313" key="11">
    <source>
        <dbReference type="Proteomes" id="UP000593567"/>
    </source>
</evidence>
<gene>
    <name evidence="10" type="ORF">EB796_020789</name>
</gene>
<dbReference type="InterPro" id="IPR050701">
    <property type="entry name" value="Histone_Mod_Regulator"/>
</dbReference>
<dbReference type="InterPro" id="IPR013087">
    <property type="entry name" value="Znf_C2H2_type"/>
</dbReference>
<comment type="caution">
    <text evidence="10">The sequence shown here is derived from an EMBL/GenBank/DDBJ whole genome shotgun (WGS) entry which is preliminary data.</text>
</comment>
<evidence type="ECO:0000256" key="1">
    <source>
        <dbReference type="ARBA" id="ARBA00022723"/>
    </source>
</evidence>
<dbReference type="PANTHER" id="PTHR13793">
    <property type="entry name" value="PHD FINGER PROTEINS"/>
    <property type="match status" value="1"/>
</dbReference>
<feature type="domain" description="PHD-type" evidence="9">
    <location>
        <begin position="351"/>
        <end position="440"/>
    </location>
</feature>
<dbReference type="Pfam" id="PF13832">
    <property type="entry name" value="zf-HC5HC2H_2"/>
    <property type="match status" value="1"/>
</dbReference>
<dbReference type="PROSITE" id="PS01359">
    <property type="entry name" value="ZF_PHD_1"/>
    <property type="match status" value="1"/>
</dbReference>
<dbReference type="SUPFAM" id="SSF57903">
    <property type="entry name" value="FYVE/PHD zinc finger"/>
    <property type="match status" value="1"/>
</dbReference>
<keyword evidence="3 5" id="KW-0863">Zinc-finger</keyword>
<feature type="compositionally biased region" description="Polar residues" evidence="6">
    <location>
        <begin position="77"/>
        <end position="94"/>
    </location>
</feature>
<dbReference type="PROSITE" id="PS50016">
    <property type="entry name" value="ZF_PHD_2"/>
    <property type="match status" value="1"/>
</dbReference>
<proteinExistence type="predicted"/>
<feature type="domain" description="C2H2-type" evidence="8">
    <location>
        <begin position="47"/>
        <end position="76"/>
    </location>
</feature>
<dbReference type="InterPro" id="IPR001965">
    <property type="entry name" value="Znf_PHD"/>
</dbReference>
<sequence>MIMYSLRIHYGYHYVVLDYSVVMTSDISYKFDAKSFCDNLRETKPPYQCPFEDCGKIYKSWSGIHFHMLHYDHDNPDSGSSTPAMSSNKKTVSGANRKRGKFCKKRSPTPPDSKLNSHRETLTYEQAQRLVEIDINGKLRRINIYEPLKIVLKSEYKQELVDSQEEKVVSVSKGTSASKKKSLTAGNVKKSPSPIKLPEPQFKVIDDYVKPAKKHVKQAGFFRYIEKTAEELDEEVEYDMDDQDAAWLKTINTTRKRENLTGVSAATFEFIMDRFEKEAHFQSQTNGEAPEPAIDEDAVCSICMDGECQNSNVILFCDVCNLAVHQECYGVPYIPEGQWLCRRCIQSPSCPVDCCLCPNKGGAFKQTDDGRWGHVMCAIWIPEVVFANTVFLEPIDGIKNIPAARWKLSCYICKQKGLAIKKTAFCDLHTDRHEGLFDGS</sequence>
<evidence type="ECO:0000259" key="8">
    <source>
        <dbReference type="PROSITE" id="PS50157"/>
    </source>
</evidence>
<evidence type="ECO:0000256" key="5">
    <source>
        <dbReference type="PROSITE-ProRule" id="PRU00042"/>
    </source>
</evidence>
<evidence type="ECO:0000256" key="2">
    <source>
        <dbReference type="ARBA" id="ARBA00022737"/>
    </source>
</evidence>
<dbReference type="GO" id="GO:0006357">
    <property type="term" value="P:regulation of transcription by RNA polymerase II"/>
    <property type="evidence" value="ECO:0007669"/>
    <property type="project" value="TreeGrafter"/>
</dbReference>
<dbReference type="EMBL" id="VXIV02003141">
    <property type="protein sequence ID" value="KAF6020874.1"/>
    <property type="molecule type" value="Genomic_DNA"/>
</dbReference>
<feature type="region of interest" description="Disordered" evidence="6">
    <location>
        <begin position="77"/>
        <end position="118"/>
    </location>
</feature>
<evidence type="ECO:0000256" key="6">
    <source>
        <dbReference type="SAM" id="MobiDB-lite"/>
    </source>
</evidence>
<dbReference type="Pfam" id="PF10513">
    <property type="entry name" value="EPL1"/>
    <property type="match status" value="1"/>
</dbReference>
<dbReference type="InterPro" id="IPR019786">
    <property type="entry name" value="Zinc_finger_PHD-type_CS"/>
</dbReference>
<name>A0A7J7J581_BUGNE</name>
<protein>
    <submittedName>
        <fullName evidence="10">BRPF1</fullName>
    </submittedName>
</protein>
<keyword evidence="1" id="KW-0479">Metal-binding</keyword>
<feature type="compositionally biased region" description="Basic residues" evidence="6">
    <location>
        <begin position="96"/>
        <end position="107"/>
    </location>
</feature>
<feature type="domain" description="PHD-type" evidence="7">
    <location>
        <begin position="297"/>
        <end position="347"/>
    </location>
</feature>
<dbReference type="InterPro" id="IPR034732">
    <property type="entry name" value="EPHD"/>
</dbReference>
<dbReference type="InterPro" id="IPR011011">
    <property type="entry name" value="Znf_FYVE_PHD"/>
</dbReference>
<dbReference type="Pfam" id="PF13831">
    <property type="entry name" value="PHD_2"/>
    <property type="match status" value="1"/>
</dbReference>
<dbReference type="Proteomes" id="UP000593567">
    <property type="component" value="Unassembled WGS sequence"/>
</dbReference>
<dbReference type="OrthoDB" id="20839at2759"/>
<evidence type="ECO:0000256" key="4">
    <source>
        <dbReference type="ARBA" id="ARBA00022833"/>
    </source>
</evidence>
<dbReference type="PROSITE" id="PS50157">
    <property type="entry name" value="ZINC_FINGER_C2H2_2"/>
    <property type="match status" value="1"/>
</dbReference>
<evidence type="ECO:0000256" key="3">
    <source>
        <dbReference type="ARBA" id="ARBA00022771"/>
    </source>
</evidence>
<dbReference type="InterPro" id="IPR019542">
    <property type="entry name" value="Enhancer_polycomb-like_N"/>
</dbReference>
<dbReference type="AlphaFoldDB" id="A0A7J7J581"/>
<keyword evidence="11" id="KW-1185">Reference proteome</keyword>
<organism evidence="10 11">
    <name type="scientific">Bugula neritina</name>
    <name type="common">Brown bryozoan</name>
    <name type="synonym">Sertularia neritina</name>
    <dbReference type="NCBI Taxonomy" id="10212"/>
    <lineage>
        <taxon>Eukaryota</taxon>
        <taxon>Metazoa</taxon>
        <taxon>Spiralia</taxon>
        <taxon>Lophotrochozoa</taxon>
        <taxon>Bryozoa</taxon>
        <taxon>Gymnolaemata</taxon>
        <taxon>Cheilostomatida</taxon>
        <taxon>Flustrina</taxon>
        <taxon>Buguloidea</taxon>
        <taxon>Bugulidae</taxon>
        <taxon>Bugula</taxon>
    </lineage>
</organism>
<dbReference type="PROSITE" id="PS00028">
    <property type="entry name" value="ZINC_FINGER_C2H2_1"/>
    <property type="match status" value="1"/>
</dbReference>
<dbReference type="InterPro" id="IPR013083">
    <property type="entry name" value="Znf_RING/FYVE/PHD"/>
</dbReference>
<evidence type="ECO:0000259" key="7">
    <source>
        <dbReference type="PROSITE" id="PS50016"/>
    </source>
</evidence>
<keyword evidence="2" id="KW-0677">Repeat</keyword>
<dbReference type="PROSITE" id="PS51805">
    <property type="entry name" value="EPHD"/>
    <property type="match status" value="1"/>
</dbReference>
<dbReference type="InterPro" id="IPR019787">
    <property type="entry name" value="Znf_PHD-finger"/>
</dbReference>
<accession>A0A7J7J581</accession>
<keyword evidence="4" id="KW-0862">Zinc</keyword>
<dbReference type="SMART" id="SM00249">
    <property type="entry name" value="PHD"/>
    <property type="match status" value="1"/>
</dbReference>
<dbReference type="GO" id="GO:0008270">
    <property type="term" value="F:zinc ion binding"/>
    <property type="evidence" value="ECO:0007669"/>
    <property type="project" value="UniProtKB-KW"/>
</dbReference>
<reference evidence="10" key="1">
    <citation type="submission" date="2020-06" db="EMBL/GenBank/DDBJ databases">
        <title>Draft genome of Bugula neritina, a colonial animal packing powerful symbionts and potential medicines.</title>
        <authorList>
            <person name="Rayko M."/>
        </authorList>
    </citation>
    <scope>NUCLEOTIDE SEQUENCE [LARGE SCALE GENOMIC DNA]</scope>
    <source>
        <strain evidence="10">Kwan_BN1</strain>
    </source>
</reference>
<dbReference type="PANTHER" id="PTHR13793:SF107">
    <property type="entry name" value="BROMODOMAIN-CONTAINING PROTEIN HOMOLOG"/>
    <property type="match status" value="1"/>
</dbReference>